<comment type="similarity">
    <text evidence="1 9">Belongs to the GTP-binding SRP family. SRP54 subfamily.</text>
</comment>
<dbReference type="PANTHER" id="PTHR11564">
    <property type="entry name" value="SIGNAL RECOGNITION PARTICLE 54K PROTEIN SRP54"/>
    <property type="match status" value="1"/>
</dbReference>
<dbReference type="InterPro" id="IPR027417">
    <property type="entry name" value="P-loop_NTPase"/>
</dbReference>
<dbReference type="GO" id="GO:0048500">
    <property type="term" value="C:signal recognition particle"/>
    <property type="evidence" value="ECO:0007669"/>
    <property type="project" value="UniProtKB-UniRule"/>
</dbReference>
<dbReference type="InterPro" id="IPR042101">
    <property type="entry name" value="SRP54_N_sf"/>
</dbReference>
<evidence type="ECO:0000259" key="11">
    <source>
        <dbReference type="PROSITE" id="PS00300"/>
    </source>
</evidence>
<dbReference type="InterPro" id="IPR000897">
    <property type="entry name" value="SRP54_GTPase_dom"/>
</dbReference>
<dbReference type="GO" id="GO:0003924">
    <property type="term" value="F:GTPase activity"/>
    <property type="evidence" value="ECO:0007669"/>
    <property type="project" value="UniProtKB-UniRule"/>
</dbReference>
<dbReference type="GO" id="GO:0006614">
    <property type="term" value="P:SRP-dependent cotranslational protein targeting to membrane"/>
    <property type="evidence" value="ECO:0007669"/>
    <property type="project" value="InterPro"/>
</dbReference>
<feature type="binding site" evidence="9">
    <location>
        <begin position="106"/>
        <end position="113"/>
    </location>
    <ligand>
        <name>GTP</name>
        <dbReference type="ChEBI" id="CHEBI:37565"/>
    </ligand>
</feature>
<evidence type="ECO:0000256" key="7">
    <source>
        <dbReference type="ARBA" id="ARBA00023274"/>
    </source>
</evidence>
<evidence type="ECO:0000256" key="2">
    <source>
        <dbReference type="ARBA" id="ARBA00022741"/>
    </source>
</evidence>
<dbReference type="SMART" id="SM00962">
    <property type="entry name" value="SRP54"/>
    <property type="match status" value="1"/>
</dbReference>
<dbReference type="GO" id="GO:0008312">
    <property type="term" value="F:7S RNA binding"/>
    <property type="evidence" value="ECO:0007669"/>
    <property type="project" value="InterPro"/>
</dbReference>
<dbReference type="Gene3D" id="3.40.50.300">
    <property type="entry name" value="P-loop containing nucleotide triphosphate hydrolases"/>
    <property type="match status" value="1"/>
</dbReference>
<dbReference type="InterPro" id="IPR022941">
    <property type="entry name" value="SRP54"/>
</dbReference>
<comment type="domain">
    <text evidence="9">Composed of three domains: the N-terminal N domain, which is responsible for interactions with the ribosome, the central G domain, which binds GTP, and the C-terminal M domain, which binds the RNA and the signal sequence of the RNC.</text>
</comment>
<keyword evidence="5 9" id="KW-0342">GTP-binding</keyword>
<dbReference type="GO" id="GO:0005525">
    <property type="term" value="F:GTP binding"/>
    <property type="evidence" value="ECO:0007669"/>
    <property type="project" value="UniProtKB-UniRule"/>
</dbReference>
<dbReference type="Pfam" id="PF02881">
    <property type="entry name" value="SRP54_N"/>
    <property type="match status" value="1"/>
</dbReference>
<dbReference type="EC" id="3.6.5.4" evidence="9"/>
<evidence type="ECO:0000256" key="3">
    <source>
        <dbReference type="ARBA" id="ARBA00022801"/>
    </source>
</evidence>
<dbReference type="AlphaFoldDB" id="A0A660S6P2"/>
<name>A0A660S6P2_UNCT6</name>
<feature type="coiled-coil region" evidence="10">
    <location>
        <begin position="301"/>
        <end position="340"/>
    </location>
</feature>
<dbReference type="Gene3D" id="1.20.120.140">
    <property type="entry name" value="Signal recognition particle SRP54, nucleotide-binding domain"/>
    <property type="match status" value="1"/>
</dbReference>
<feature type="domain" description="SRP54-type proteins GTP-binding" evidence="11">
    <location>
        <begin position="266"/>
        <end position="279"/>
    </location>
</feature>
<dbReference type="InterPro" id="IPR036891">
    <property type="entry name" value="Signal_recog_part_SRP54_M_sf"/>
</dbReference>
<feature type="binding site" evidence="9">
    <location>
        <begin position="245"/>
        <end position="248"/>
    </location>
    <ligand>
        <name>GTP</name>
        <dbReference type="ChEBI" id="CHEBI:37565"/>
    </ligand>
</feature>
<keyword evidence="6 9" id="KW-0733">Signal recognition particle</keyword>
<proteinExistence type="inferred from homology"/>
<evidence type="ECO:0000256" key="8">
    <source>
        <dbReference type="ARBA" id="ARBA00048027"/>
    </source>
</evidence>
<dbReference type="SMART" id="SM00382">
    <property type="entry name" value="AAA"/>
    <property type="match status" value="1"/>
</dbReference>
<keyword evidence="7 9" id="KW-0687">Ribonucleoprotein</keyword>
<accession>A0A660S6P2</accession>
<evidence type="ECO:0000256" key="9">
    <source>
        <dbReference type="HAMAP-Rule" id="MF_00306"/>
    </source>
</evidence>
<dbReference type="InterPro" id="IPR003593">
    <property type="entry name" value="AAA+_ATPase"/>
</dbReference>
<dbReference type="HAMAP" id="MF_00306">
    <property type="entry name" value="SRP54"/>
    <property type="match status" value="1"/>
</dbReference>
<evidence type="ECO:0000256" key="5">
    <source>
        <dbReference type="ARBA" id="ARBA00023134"/>
    </source>
</evidence>
<dbReference type="InterPro" id="IPR004125">
    <property type="entry name" value="Signal_recog_particle_SRP54_M"/>
</dbReference>
<protein>
    <recommendedName>
        <fullName evidence="9">Signal recognition particle protein</fullName>
        <ecNumber evidence="9">3.6.5.4</ecNumber>
    </recommendedName>
    <alternativeName>
        <fullName evidence="9">Fifty-four homolog</fullName>
    </alternativeName>
</protein>
<dbReference type="SUPFAM" id="SSF47446">
    <property type="entry name" value="Signal peptide-binding domain"/>
    <property type="match status" value="1"/>
</dbReference>
<dbReference type="Pfam" id="PF02978">
    <property type="entry name" value="SRP_SPB"/>
    <property type="match status" value="1"/>
</dbReference>
<keyword evidence="10" id="KW-0175">Coiled coil</keyword>
<dbReference type="SMART" id="SM00963">
    <property type="entry name" value="SRP54_N"/>
    <property type="match status" value="1"/>
</dbReference>
<evidence type="ECO:0000256" key="6">
    <source>
        <dbReference type="ARBA" id="ARBA00023135"/>
    </source>
</evidence>
<organism evidence="12 13">
    <name type="scientific">candidate division TA06 bacterium</name>
    <dbReference type="NCBI Taxonomy" id="2250710"/>
    <lineage>
        <taxon>Bacteria</taxon>
        <taxon>Bacteria division TA06</taxon>
    </lineage>
</organism>
<dbReference type="InterPro" id="IPR004780">
    <property type="entry name" value="SRP"/>
</dbReference>
<evidence type="ECO:0000313" key="12">
    <source>
        <dbReference type="EMBL" id="RKX65550.1"/>
    </source>
</evidence>
<evidence type="ECO:0000313" key="13">
    <source>
        <dbReference type="Proteomes" id="UP000282321"/>
    </source>
</evidence>
<comment type="subcellular location">
    <subcellularLocation>
        <location evidence="9">Cytoplasm</location>
    </subcellularLocation>
    <text evidence="9">The SRP-RNC complex is targeted to the cytoplasmic membrane.</text>
</comment>
<keyword evidence="4 9" id="KW-0694">RNA-binding</keyword>
<dbReference type="Proteomes" id="UP000282321">
    <property type="component" value="Unassembled WGS sequence"/>
</dbReference>
<reference evidence="12 13" key="1">
    <citation type="submission" date="2018-06" db="EMBL/GenBank/DDBJ databases">
        <title>Extensive metabolic versatility and redundancy in microbially diverse, dynamic hydrothermal sediments.</title>
        <authorList>
            <person name="Dombrowski N."/>
            <person name="Teske A."/>
            <person name="Baker B.J."/>
        </authorList>
    </citation>
    <scope>NUCLEOTIDE SEQUENCE [LARGE SCALE GENOMIC DNA]</scope>
    <source>
        <strain evidence="12">B35_G9</strain>
    </source>
</reference>
<keyword evidence="9" id="KW-0963">Cytoplasm</keyword>
<dbReference type="EMBL" id="QNBC01000084">
    <property type="protein sequence ID" value="RKX65550.1"/>
    <property type="molecule type" value="Genomic_DNA"/>
</dbReference>
<gene>
    <name evidence="9" type="primary">ffh</name>
    <name evidence="12" type="ORF">DRP44_06085</name>
</gene>
<comment type="caution">
    <text evidence="9">Lacks conserved residue(s) required for the propagation of feature annotation.</text>
</comment>
<comment type="function">
    <text evidence="9">Involved in targeting and insertion of nascent membrane proteins into the cytoplasmic membrane. Binds to the hydrophobic signal sequence of the ribosome-nascent chain (RNC) as it emerges from the ribosomes. The SRP-RNC complex is then targeted to the cytoplasmic membrane where it interacts with the SRP receptor FtsY.</text>
</comment>
<dbReference type="FunFam" id="3.40.50.300:FF:000022">
    <property type="entry name" value="Signal recognition particle 54 kDa subunit"/>
    <property type="match status" value="1"/>
</dbReference>
<comment type="subunit">
    <text evidence="9">Part of the signal recognition particle protein translocation system, which is composed of SRP and FtsY.</text>
</comment>
<evidence type="ECO:0000256" key="1">
    <source>
        <dbReference type="ARBA" id="ARBA00005450"/>
    </source>
</evidence>
<sequence length="433" mass="48435">MFGNIQNSFSKIFRKWRSKGKLTEEDLDRGLLEIKNALLEADVNYDVVKEFIEGVKESAEGEEILYALNPGQMIVKIVFDELVKILGKAKKEIYFKGNPAVIMLLGLQGSGKTTTAGKLARFLTKKNRKTMLVPADTRRPGAVEQLKQIAEQAGVGFYKPDTDNPVEIARKAPKVAYIEGYDTVIIDTQGRLHVDDKLMQELKKMIKVAKPSEKLFVADGMTGQDAVKIAETFNNNLDITGVILTKMDGDARGGAALSIFSVTKKPIKLIGVGEKLSDIEQFYPDRIASRILGMGDVLTLIEKAEETFKAEEAKRVEQKIRKAKFNLEDFLAQIKQIKNMGPLGNLAKMIPGMPAKSVENIDDKVLVRIEAIINSMTREERLYPEILNGSRRKRIARGSGTSVQEINQLMKQFDMMKKMMKSYIKGGRRGLPF</sequence>
<keyword evidence="3 9" id="KW-0378">Hydrolase</keyword>
<dbReference type="Gene3D" id="1.10.260.30">
    <property type="entry name" value="Signal recognition particle, SRP54 subunit, M-domain"/>
    <property type="match status" value="1"/>
</dbReference>
<keyword evidence="2 9" id="KW-0547">Nucleotide-binding</keyword>
<comment type="caution">
    <text evidence="12">The sequence shown here is derived from an EMBL/GenBank/DDBJ whole genome shotgun (WGS) entry which is preliminary data.</text>
</comment>
<dbReference type="PANTHER" id="PTHR11564:SF5">
    <property type="entry name" value="SIGNAL RECOGNITION PARTICLE SUBUNIT SRP54"/>
    <property type="match status" value="1"/>
</dbReference>
<dbReference type="CDD" id="cd18539">
    <property type="entry name" value="SRP_G"/>
    <property type="match status" value="1"/>
</dbReference>
<dbReference type="Pfam" id="PF00448">
    <property type="entry name" value="SRP54"/>
    <property type="match status" value="1"/>
</dbReference>
<dbReference type="NCBIfam" id="TIGR00959">
    <property type="entry name" value="ffh"/>
    <property type="match status" value="1"/>
</dbReference>
<dbReference type="SUPFAM" id="SSF52540">
    <property type="entry name" value="P-loop containing nucleoside triphosphate hydrolases"/>
    <property type="match status" value="1"/>
</dbReference>
<dbReference type="PROSITE" id="PS00300">
    <property type="entry name" value="SRP54"/>
    <property type="match status" value="1"/>
</dbReference>
<dbReference type="InterPro" id="IPR013822">
    <property type="entry name" value="Signal_recog_particl_SRP54_hlx"/>
</dbReference>
<evidence type="ECO:0000256" key="4">
    <source>
        <dbReference type="ARBA" id="ARBA00022884"/>
    </source>
</evidence>
<evidence type="ECO:0000256" key="10">
    <source>
        <dbReference type="SAM" id="Coils"/>
    </source>
</evidence>
<comment type="catalytic activity">
    <reaction evidence="8 9">
        <text>GTP + H2O = GDP + phosphate + H(+)</text>
        <dbReference type="Rhea" id="RHEA:19669"/>
        <dbReference type="ChEBI" id="CHEBI:15377"/>
        <dbReference type="ChEBI" id="CHEBI:15378"/>
        <dbReference type="ChEBI" id="CHEBI:37565"/>
        <dbReference type="ChEBI" id="CHEBI:43474"/>
        <dbReference type="ChEBI" id="CHEBI:58189"/>
        <dbReference type="EC" id="3.6.5.4"/>
    </reaction>
</comment>